<reference evidence="2 3" key="1">
    <citation type="submission" date="2016-11" db="EMBL/GenBank/DDBJ databases">
        <authorList>
            <person name="Jaros S."/>
            <person name="Januszkiewicz K."/>
            <person name="Wedrychowicz H."/>
        </authorList>
    </citation>
    <scope>NUCLEOTIDE SEQUENCE [LARGE SCALE GENOMIC DNA]</scope>
    <source>
        <strain evidence="2 3">DSM 26883</strain>
    </source>
</reference>
<keyword evidence="3" id="KW-1185">Reference proteome</keyword>
<evidence type="ECO:0000313" key="2">
    <source>
        <dbReference type="EMBL" id="SHG02219.1"/>
    </source>
</evidence>
<evidence type="ECO:0000313" key="3">
    <source>
        <dbReference type="Proteomes" id="UP000184436"/>
    </source>
</evidence>
<evidence type="ECO:0000256" key="1">
    <source>
        <dbReference type="SAM" id="Phobius"/>
    </source>
</evidence>
<keyword evidence="1" id="KW-0812">Transmembrane</keyword>
<dbReference type="Proteomes" id="UP000184436">
    <property type="component" value="Unassembled WGS sequence"/>
</dbReference>
<proteinExistence type="predicted"/>
<sequence>MFLSARKRISSLHVLFFSVLWIFIMSILIDKIYLTLSNQNDKNGSIIRISGEYFTQCKK</sequence>
<feature type="transmembrane region" description="Helical" evidence="1">
    <location>
        <begin position="12"/>
        <end position="29"/>
    </location>
</feature>
<keyword evidence="1" id="KW-1133">Transmembrane helix</keyword>
<keyword evidence="1" id="KW-0472">Membrane</keyword>
<dbReference type="AlphaFoldDB" id="A0A1M5GEU3"/>
<gene>
    <name evidence="2" type="ORF">SAMN05444349_1612</name>
</gene>
<dbReference type="EMBL" id="FQVD01000061">
    <property type="protein sequence ID" value="SHG02219.1"/>
    <property type="molecule type" value="Genomic_DNA"/>
</dbReference>
<organism evidence="2 3">
    <name type="scientific">Bacteroides faecichinchillae</name>
    <dbReference type="NCBI Taxonomy" id="871325"/>
    <lineage>
        <taxon>Bacteria</taxon>
        <taxon>Pseudomonadati</taxon>
        <taxon>Bacteroidota</taxon>
        <taxon>Bacteroidia</taxon>
        <taxon>Bacteroidales</taxon>
        <taxon>Bacteroidaceae</taxon>
        <taxon>Bacteroides</taxon>
    </lineage>
</organism>
<name>A0A1M5GEU3_9BACE</name>
<dbReference type="STRING" id="871325.SAMN05444349_1612"/>
<accession>A0A1M5GEU3</accession>
<protein>
    <submittedName>
        <fullName evidence="2">Uncharacterized protein</fullName>
    </submittedName>
</protein>